<dbReference type="eggNOG" id="COG1295">
    <property type="taxonomic scope" value="Bacteria"/>
</dbReference>
<feature type="transmembrane region" description="Helical" evidence="6">
    <location>
        <begin position="148"/>
        <end position="171"/>
    </location>
</feature>
<dbReference type="PANTHER" id="PTHR30213:SF0">
    <property type="entry name" value="UPF0761 MEMBRANE PROTEIN YIHY"/>
    <property type="match status" value="1"/>
</dbReference>
<keyword evidence="2" id="KW-1003">Cell membrane</keyword>
<evidence type="ECO:0000313" key="7">
    <source>
        <dbReference type="EMBL" id="BAL88542.1"/>
    </source>
</evidence>
<keyword evidence="8" id="KW-1185">Reference proteome</keyword>
<dbReference type="PIRSF" id="PIRSF035875">
    <property type="entry name" value="RNase_BN"/>
    <property type="match status" value="1"/>
</dbReference>
<dbReference type="NCBIfam" id="TIGR00765">
    <property type="entry name" value="yihY_not_rbn"/>
    <property type="match status" value="1"/>
</dbReference>
<dbReference type="RefSeq" id="WP_014443437.1">
    <property type="nucleotide sequence ID" value="NC_017093.1"/>
</dbReference>
<dbReference type="PANTHER" id="PTHR30213">
    <property type="entry name" value="INNER MEMBRANE PROTEIN YHJD"/>
    <property type="match status" value="1"/>
</dbReference>
<accession>I0H6A5</accession>
<reference evidence="7 8" key="1">
    <citation type="submission" date="2012-02" db="EMBL/GenBank/DDBJ databases">
        <title>Complete genome sequence of Actinoplanes missouriensis 431 (= NBRC 102363).</title>
        <authorList>
            <person name="Ohnishi Y."/>
            <person name="Ishikawa J."/>
            <person name="Sekine M."/>
            <person name="Hosoyama A."/>
            <person name="Harada T."/>
            <person name="Narita H."/>
            <person name="Hata T."/>
            <person name="Konno Y."/>
            <person name="Tutikane K."/>
            <person name="Fujita N."/>
            <person name="Horinouchi S."/>
            <person name="Hayakawa M."/>
        </authorList>
    </citation>
    <scope>NUCLEOTIDE SEQUENCE [LARGE SCALE GENOMIC DNA]</scope>
    <source>
        <strain evidence="8">ATCC 14538 / DSM 43046 / CBS 188.64 / JCM 3121 / NBRC 102363 / NCIMB 12654 / NRRL B-3342 / UNCC 431</strain>
    </source>
</reference>
<feature type="transmembrane region" description="Helical" evidence="6">
    <location>
        <begin position="226"/>
        <end position="250"/>
    </location>
</feature>
<evidence type="ECO:0000256" key="1">
    <source>
        <dbReference type="ARBA" id="ARBA00004651"/>
    </source>
</evidence>
<evidence type="ECO:0000256" key="2">
    <source>
        <dbReference type="ARBA" id="ARBA00022475"/>
    </source>
</evidence>
<dbReference type="InterPro" id="IPR017039">
    <property type="entry name" value="Virul_fac_BrkB"/>
</dbReference>
<dbReference type="PATRIC" id="fig|512565.3.peg.3319"/>
<dbReference type="Pfam" id="PF03631">
    <property type="entry name" value="Virul_fac_BrkB"/>
    <property type="match status" value="1"/>
</dbReference>
<dbReference type="KEGG" id="ams:AMIS_33220"/>
<evidence type="ECO:0000256" key="4">
    <source>
        <dbReference type="ARBA" id="ARBA00022989"/>
    </source>
</evidence>
<organism evidence="7 8">
    <name type="scientific">Actinoplanes missouriensis (strain ATCC 14538 / DSM 43046 / CBS 188.64 / JCM 3121 / NBRC 102363 / NCIMB 12654 / NRRL B-3342 / UNCC 431)</name>
    <dbReference type="NCBI Taxonomy" id="512565"/>
    <lineage>
        <taxon>Bacteria</taxon>
        <taxon>Bacillati</taxon>
        <taxon>Actinomycetota</taxon>
        <taxon>Actinomycetes</taxon>
        <taxon>Micromonosporales</taxon>
        <taxon>Micromonosporaceae</taxon>
        <taxon>Actinoplanes</taxon>
    </lineage>
</organism>
<dbReference type="STRING" id="512565.AMIS_33220"/>
<evidence type="ECO:0000313" key="8">
    <source>
        <dbReference type="Proteomes" id="UP000007882"/>
    </source>
</evidence>
<name>I0H6A5_ACTM4</name>
<feature type="transmembrane region" description="Helical" evidence="6">
    <location>
        <begin position="106"/>
        <end position="127"/>
    </location>
</feature>
<feature type="transmembrane region" description="Helical" evidence="6">
    <location>
        <begin position="46"/>
        <end position="68"/>
    </location>
</feature>
<gene>
    <name evidence="7" type="ordered locus">AMIS_33220</name>
</gene>
<evidence type="ECO:0000256" key="5">
    <source>
        <dbReference type="ARBA" id="ARBA00023136"/>
    </source>
</evidence>
<keyword evidence="3 6" id="KW-0812">Transmembrane</keyword>
<feature type="transmembrane region" description="Helical" evidence="6">
    <location>
        <begin position="191"/>
        <end position="214"/>
    </location>
</feature>
<protein>
    <submittedName>
        <fullName evidence="7">Putative ribonuclease BN</fullName>
    </submittedName>
</protein>
<feature type="transmembrane region" description="Helical" evidence="6">
    <location>
        <begin position="262"/>
        <end position="283"/>
    </location>
</feature>
<dbReference type="AlphaFoldDB" id="I0H6A5"/>
<comment type="subcellular location">
    <subcellularLocation>
        <location evidence="1">Cell membrane</location>
        <topology evidence="1">Multi-pass membrane protein</topology>
    </subcellularLocation>
</comment>
<dbReference type="GO" id="GO:0005886">
    <property type="term" value="C:plasma membrane"/>
    <property type="evidence" value="ECO:0007669"/>
    <property type="project" value="UniProtKB-SubCell"/>
</dbReference>
<dbReference type="HOGENOM" id="CLU_045539_3_0_11"/>
<keyword evidence="5 6" id="KW-0472">Membrane</keyword>
<evidence type="ECO:0000256" key="6">
    <source>
        <dbReference type="SAM" id="Phobius"/>
    </source>
</evidence>
<dbReference type="EMBL" id="AP012319">
    <property type="protein sequence ID" value="BAL88542.1"/>
    <property type="molecule type" value="Genomic_DNA"/>
</dbReference>
<sequence length="315" mass="33360">MDTAEPAPGRTPASPAQLPAPAWWATLKRTVKEFDDDGLADWAAALTYYAVLSVFPGLILLASVLGLIGRPVIQPLIDNLGQVAPGPVRDILTSSLATLGQDQGKAGWLAVVGLAGALWTASGYVGAFMRASNVIYDVPEGRPLWKTLPIRIGVTLVVGAALAASTLIVVFTGEAAEWVGHLLDLDRTALTVWAIVKWPVLLILLGGILDLLFWAAPNARQAGFRWITPGGVLAVLAWIVTSAGFGVYAAHFGSYDKTYGTLGGVAVFLVWLWISNIAVLLGAELDAELHRSRAIAAGLPPDEEPYVPLRDTKAL</sequence>
<proteinExistence type="predicted"/>
<keyword evidence="4 6" id="KW-1133">Transmembrane helix</keyword>
<evidence type="ECO:0000256" key="3">
    <source>
        <dbReference type="ARBA" id="ARBA00022692"/>
    </source>
</evidence>
<dbReference type="OrthoDB" id="9781030at2"/>
<dbReference type="Proteomes" id="UP000007882">
    <property type="component" value="Chromosome"/>
</dbReference>